<comment type="caution">
    <text evidence="1">The sequence shown here is derived from an EMBL/GenBank/DDBJ whole genome shotgun (WGS) entry which is preliminary data.</text>
</comment>
<accession>A0A9D4C301</accession>
<evidence type="ECO:0000313" key="2">
    <source>
        <dbReference type="Proteomes" id="UP000828390"/>
    </source>
</evidence>
<reference evidence="1" key="1">
    <citation type="journal article" date="2019" name="bioRxiv">
        <title>The Genome of the Zebra Mussel, Dreissena polymorpha: A Resource for Invasive Species Research.</title>
        <authorList>
            <person name="McCartney M.A."/>
            <person name="Auch B."/>
            <person name="Kono T."/>
            <person name="Mallez S."/>
            <person name="Zhang Y."/>
            <person name="Obille A."/>
            <person name="Becker A."/>
            <person name="Abrahante J.E."/>
            <person name="Garbe J."/>
            <person name="Badalamenti J.P."/>
            <person name="Herman A."/>
            <person name="Mangelson H."/>
            <person name="Liachko I."/>
            <person name="Sullivan S."/>
            <person name="Sone E.D."/>
            <person name="Koren S."/>
            <person name="Silverstein K.A.T."/>
            <person name="Beckman K.B."/>
            <person name="Gohl D.M."/>
        </authorList>
    </citation>
    <scope>NUCLEOTIDE SEQUENCE</scope>
    <source>
        <strain evidence="1">Duluth1</strain>
        <tissue evidence="1">Whole animal</tissue>
    </source>
</reference>
<protein>
    <submittedName>
        <fullName evidence="1">Uncharacterized protein</fullName>
    </submittedName>
</protein>
<dbReference type="EMBL" id="JAIWYP010000013">
    <property type="protein sequence ID" value="KAH3716197.1"/>
    <property type="molecule type" value="Genomic_DNA"/>
</dbReference>
<reference evidence="1" key="2">
    <citation type="submission" date="2020-11" db="EMBL/GenBank/DDBJ databases">
        <authorList>
            <person name="McCartney M.A."/>
            <person name="Auch B."/>
            <person name="Kono T."/>
            <person name="Mallez S."/>
            <person name="Becker A."/>
            <person name="Gohl D.M."/>
            <person name="Silverstein K.A.T."/>
            <person name="Koren S."/>
            <person name="Bechman K.B."/>
            <person name="Herman A."/>
            <person name="Abrahante J.E."/>
            <person name="Garbe J."/>
        </authorList>
    </citation>
    <scope>NUCLEOTIDE SEQUENCE</scope>
    <source>
        <strain evidence="1">Duluth1</strain>
        <tissue evidence="1">Whole animal</tissue>
    </source>
</reference>
<keyword evidence="2" id="KW-1185">Reference proteome</keyword>
<proteinExistence type="predicted"/>
<organism evidence="1 2">
    <name type="scientific">Dreissena polymorpha</name>
    <name type="common">Zebra mussel</name>
    <name type="synonym">Mytilus polymorpha</name>
    <dbReference type="NCBI Taxonomy" id="45954"/>
    <lineage>
        <taxon>Eukaryota</taxon>
        <taxon>Metazoa</taxon>
        <taxon>Spiralia</taxon>
        <taxon>Lophotrochozoa</taxon>
        <taxon>Mollusca</taxon>
        <taxon>Bivalvia</taxon>
        <taxon>Autobranchia</taxon>
        <taxon>Heteroconchia</taxon>
        <taxon>Euheterodonta</taxon>
        <taxon>Imparidentia</taxon>
        <taxon>Neoheterodontei</taxon>
        <taxon>Myida</taxon>
        <taxon>Dreissenoidea</taxon>
        <taxon>Dreissenidae</taxon>
        <taxon>Dreissena</taxon>
    </lineage>
</organism>
<dbReference type="Proteomes" id="UP000828390">
    <property type="component" value="Unassembled WGS sequence"/>
</dbReference>
<evidence type="ECO:0000313" key="1">
    <source>
        <dbReference type="EMBL" id="KAH3716197.1"/>
    </source>
</evidence>
<sequence>MCKDRTRNDIETRFRNCDEELHEYYGETFNTETQQRLGSFVAQAFRQRFTKK</sequence>
<dbReference type="AlphaFoldDB" id="A0A9D4C301"/>
<name>A0A9D4C301_DREPO</name>
<gene>
    <name evidence="1" type="ORF">DPMN_058916</name>
</gene>